<dbReference type="OrthoDB" id="15498at2157"/>
<gene>
    <name evidence="1" type="ORF">CF15_06015</name>
</gene>
<accession>A0A0V8RW74</accession>
<protein>
    <submittedName>
        <fullName evidence="1">Uncharacterized protein</fullName>
    </submittedName>
</protein>
<keyword evidence="2" id="KW-1185">Reference proteome</keyword>
<dbReference type="AlphaFoldDB" id="A0A0V8RW74"/>
<dbReference type="STRING" id="2309.CF15_06015"/>
<dbReference type="EMBL" id="LNTB01000001">
    <property type="protein sequence ID" value="KSW12300.1"/>
    <property type="molecule type" value="Genomic_DNA"/>
</dbReference>
<comment type="caution">
    <text evidence="1">The sequence shown here is derived from an EMBL/GenBank/DDBJ whole genome shotgun (WGS) entry which is preliminary data.</text>
</comment>
<evidence type="ECO:0000313" key="2">
    <source>
        <dbReference type="Proteomes" id="UP000053352"/>
    </source>
</evidence>
<organism evidence="1 2">
    <name type="scientific">Pyrodictium occultum</name>
    <dbReference type="NCBI Taxonomy" id="2309"/>
    <lineage>
        <taxon>Archaea</taxon>
        <taxon>Thermoproteota</taxon>
        <taxon>Thermoprotei</taxon>
        <taxon>Desulfurococcales</taxon>
        <taxon>Pyrodictiaceae</taxon>
        <taxon>Pyrodictium</taxon>
    </lineage>
</organism>
<reference evidence="1 2" key="1">
    <citation type="submission" date="2015-11" db="EMBL/GenBank/DDBJ databases">
        <title>Genome sequence of Pyrodictium occultum PL-19, a marine hyperthermophilic archaeon isolated from Volcano, Italy.</title>
        <authorList>
            <person name="Utturkar S."/>
            <person name="Huber H."/>
            <person name="Leptihn S."/>
            <person name="Brown S."/>
            <person name="Stetter K.O."/>
            <person name="Podar M."/>
        </authorList>
    </citation>
    <scope>NUCLEOTIDE SEQUENCE [LARGE SCALE GENOMIC DNA]</scope>
    <source>
        <strain evidence="1 2">PL-19</strain>
    </source>
</reference>
<name>A0A0V8RW74_PYROC</name>
<dbReference type="Proteomes" id="UP000053352">
    <property type="component" value="Unassembled WGS sequence"/>
</dbReference>
<proteinExistence type="predicted"/>
<evidence type="ECO:0000313" key="1">
    <source>
        <dbReference type="EMBL" id="KSW12300.1"/>
    </source>
</evidence>
<sequence length="163" mass="17748">MSTAGTDLQATSLGQLPRSIDTSQEATSLARDIAVVASISSALDGLGIPCTECRDHFYTLIANYSRHVDAEYTENTAVLASMKKRDAAHLVDAWGEEHFAAALEYLASDTCDVEMLREMFEDILEALEFSREAAEELRGRAARAGCRELRGLILTALIVPPRG</sequence>
<dbReference type="RefSeq" id="WP_058370981.1">
    <property type="nucleotide sequence ID" value="NZ_LNTB01000001.1"/>
</dbReference>